<accession>A0A8C6H7T4</accession>
<protein>
    <submittedName>
        <fullName evidence="2">Uncharacterized protein</fullName>
    </submittedName>
</protein>
<dbReference type="AlphaFoldDB" id="A0A8C6H7T4"/>
<sequence length="83" mass="9110">MCAYGADVGKAMVAKLRLGLMLLLLPMQIYYNQTFVAPFSSNQNISAFPNPSNFTARAGGRSLQPILSLVHLTYKAIAQLDYI</sequence>
<reference evidence="2" key="2">
    <citation type="submission" date="2025-09" db="UniProtKB">
        <authorList>
            <consortium name="Ensembl"/>
        </authorList>
    </citation>
    <scope>IDENTIFICATION</scope>
</reference>
<feature type="transmembrane region" description="Helical" evidence="1">
    <location>
        <begin position="12"/>
        <end position="31"/>
    </location>
</feature>
<keyword evidence="3" id="KW-1185">Reference proteome</keyword>
<dbReference type="Pfam" id="PF14984">
    <property type="entry name" value="CD24"/>
    <property type="match status" value="1"/>
</dbReference>
<name>A0A8C6H7T4_MUSSI</name>
<evidence type="ECO:0000256" key="1">
    <source>
        <dbReference type="SAM" id="Phobius"/>
    </source>
</evidence>
<dbReference type="GO" id="GO:0022407">
    <property type="term" value="P:regulation of cell-cell adhesion"/>
    <property type="evidence" value="ECO:0007669"/>
    <property type="project" value="TreeGrafter"/>
</dbReference>
<reference evidence="2" key="1">
    <citation type="submission" date="2025-08" db="UniProtKB">
        <authorList>
            <consortium name="Ensembl"/>
        </authorList>
    </citation>
    <scope>IDENTIFICATION</scope>
</reference>
<evidence type="ECO:0000313" key="2">
    <source>
        <dbReference type="Ensembl" id="ENSMSIP00000017941.1"/>
    </source>
</evidence>
<evidence type="ECO:0000313" key="3">
    <source>
        <dbReference type="Proteomes" id="UP000694415"/>
    </source>
</evidence>
<dbReference type="GO" id="GO:0030296">
    <property type="term" value="F:protein tyrosine kinase activator activity"/>
    <property type="evidence" value="ECO:0007669"/>
    <property type="project" value="TreeGrafter"/>
</dbReference>
<dbReference type="PANTHER" id="PTHR16676">
    <property type="entry name" value="SIGNAL TRANSDUCER CD24"/>
    <property type="match status" value="1"/>
</dbReference>
<dbReference type="Proteomes" id="UP000694415">
    <property type="component" value="Unplaced"/>
</dbReference>
<dbReference type="GO" id="GO:0045121">
    <property type="term" value="C:membrane raft"/>
    <property type="evidence" value="ECO:0007669"/>
    <property type="project" value="TreeGrafter"/>
</dbReference>
<keyword evidence="1" id="KW-1133">Transmembrane helix</keyword>
<dbReference type="GeneTree" id="ENSGT00390000018829"/>
<dbReference type="Ensembl" id="ENSMSIT00000022677.1">
    <property type="protein sequence ID" value="ENSMSIP00000017941.1"/>
    <property type="gene ID" value="ENSMSIG00000015291.1"/>
</dbReference>
<organism evidence="2 3">
    <name type="scientific">Mus spicilegus</name>
    <name type="common">Mound-building mouse</name>
    <dbReference type="NCBI Taxonomy" id="10103"/>
    <lineage>
        <taxon>Eukaryota</taxon>
        <taxon>Metazoa</taxon>
        <taxon>Chordata</taxon>
        <taxon>Craniata</taxon>
        <taxon>Vertebrata</taxon>
        <taxon>Euteleostomi</taxon>
        <taxon>Mammalia</taxon>
        <taxon>Eutheria</taxon>
        <taxon>Euarchontoglires</taxon>
        <taxon>Glires</taxon>
        <taxon>Rodentia</taxon>
        <taxon>Myomorpha</taxon>
        <taxon>Muroidea</taxon>
        <taxon>Muridae</taxon>
        <taxon>Murinae</taxon>
        <taxon>Mus</taxon>
        <taxon>Mus</taxon>
    </lineage>
</organism>
<dbReference type="GO" id="GO:0001775">
    <property type="term" value="P:cell activation"/>
    <property type="evidence" value="ECO:0007669"/>
    <property type="project" value="TreeGrafter"/>
</dbReference>
<keyword evidence="1" id="KW-0812">Transmembrane</keyword>
<dbReference type="GO" id="GO:0007155">
    <property type="term" value="P:cell adhesion"/>
    <property type="evidence" value="ECO:0007669"/>
    <property type="project" value="InterPro"/>
</dbReference>
<dbReference type="PANTHER" id="PTHR16676:SF0">
    <property type="entry name" value="SIGNAL TRANSDUCER CD24"/>
    <property type="match status" value="1"/>
</dbReference>
<dbReference type="InterPro" id="IPR028029">
    <property type="entry name" value="CD24"/>
</dbReference>
<keyword evidence="1" id="KW-0472">Membrane</keyword>
<dbReference type="GO" id="GO:0009897">
    <property type="term" value="C:external side of plasma membrane"/>
    <property type="evidence" value="ECO:0007669"/>
    <property type="project" value="TreeGrafter"/>
</dbReference>
<proteinExistence type="predicted"/>